<protein>
    <submittedName>
        <fullName evidence="1">Bpu10I family restriction endonuclease</fullName>
    </submittedName>
</protein>
<comment type="caution">
    <text evidence="1">The sequence shown here is derived from an EMBL/GenBank/DDBJ whole genome shotgun (WGS) entry which is preliminary data.</text>
</comment>
<accession>A0A5C8ECK4</accession>
<keyword evidence="1" id="KW-0255">Endonuclease</keyword>
<organism evidence="1 2">
    <name type="scientific">Brachyspira aalborgi</name>
    <dbReference type="NCBI Taxonomy" id="29522"/>
    <lineage>
        <taxon>Bacteria</taxon>
        <taxon>Pseudomonadati</taxon>
        <taxon>Spirochaetota</taxon>
        <taxon>Spirochaetia</taxon>
        <taxon>Brachyspirales</taxon>
        <taxon>Brachyspiraceae</taxon>
        <taxon>Brachyspira</taxon>
    </lineage>
</organism>
<dbReference type="GO" id="GO:0004519">
    <property type="term" value="F:endonuclease activity"/>
    <property type="evidence" value="ECO:0007669"/>
    <property type="project" value="UniProtKB-KW"/>
</dbReference>
<sequence length="117" mass="13260">MEVGGAKTYSNLYFSPSNFDEFKLIDNVKINCKDQDFAIYKNVAFTLQNGESVKMSVPVVAFECKTHLDKTMLESSVATAEKSKMETQVVGFVLLQNDILLINQWIFVQVGLTKFMF</sequence>
<gene>
    <name evidence="1" type="ORF">EPJ78_11450</name>
</gene>
<dbReference type="Proteomes" id="UP000322814">
    <property type="component" value="Unassembled WGS sequence"/>
</dbReference>
<name>A0A5C8ECK4_9SPIR</name>
<dbReference type="RefSeq" id="WP_147771606.1">
    <property type="nucleotide sequence ID" value="NZ_SAYB01000007.1"/>
</dbReference>
<dbReference type="EMBL" id="SAYB01000007">
    <property type="protein sequence ID" value="TXJ35516.1"/>
    <property type="molecule type" value="Genomic_DNA"/>
</dbReference>
<evidence type="ECO:0000313" key="1">
    <source>
        <dbReference type="EMBL" id="TXJ35516.1"/>
    </source>
</evidence>
<dbReference type="InterPro" id="IPR018577">
    <property type="entry name" value="Restrct_endonuc_II_Bpu10I"/>
</dbReference>
<dbReference type="Pfam" id="PF09549">
    <property type="entry name" value="RE_Bpu10I"/>
    <property type="match status" value="1"/>
</dbReference>
<evidence type="ECO:0000313" key="2">
    <source>
        <dbReference type="Proteomes" id="UP000322814"/>
    </source>
</evidence>
<dbReference type="AlphaFoldDB" id="A0A5C8ECK4"/>
<keyword evidence="1" id="KW-0378">Hydrolase</keyword>
<reference evidence="1 2" key="1">
    <citation type="journal article" date="1992" name="Lakartidningen">
        <title>[Penicillin V and not amoxicillin is the first choice preparation in acute otitis].</title>
        <authorList>
            <person name="Kamme C."/>
            <person name="Lundgren K."/>
            <person name="Prellner K."/>
        </authorList>
    </citation>
    <scope>NUCLEOTIDE SEQUENCE [LARGE SCALE GENOMIC DNA]</scope>
    <source>
        <strain evidence="1 2">PC4580III</strain>
    </source>
</reference>
<keyword evidence="1" id="KW-0540">Nuclease</keyword>
<proteinExistence type="predicted"/>